<name>A0A6G7Y4K0_9ACTN</name>
<organism evidence="6 7">
    <name type="scientific">Propioniciclava coleopterorum</name>
    <dbReference type="NCBI Taxonomy" id="2714937"/>
    <lineage>
        <taxon>Bacteria</taxon>
        <taxon>Bacillati</taxon>
        <taxon>Actinomycetota</taxon>
        <taxon>Actinomycetes</taxon>
        <taxon>Propionibacteriales</taxon>
        <taxon>Propionibacteriaceae</taxon>
        <taxon>Propioniciclava</taxon>
    </lineage>
</organism>
<comment type="catalytic activity">
    <reaction evidence="4">
        <text>1D-myo-inositol 2-(L-cysteinylamino)-2-deoxy-alpha-D-glucopyranoside + acetyl-CoA = mycothiol + CoA + H(+)</text>
        <dbReference type="Rhea" id="RHEA:26172"/>
        <dbReference type="ChEBI" id="CHEBI:15378"/>
        <dbReference type="ChEBI" id="CHEBI:16768"/>
        <dbReference type="ChEBI" id="CHEBI:57287"/>
        <dbReference type="ChEBI" id="CHEBI:57288"/>
        <dbReference type="ChEBI" id="CHEBI:58887"/>
        <dbReference type="EC" id="2.3.1.189"/>
    </reaction>
</comment>
<dbReference type="PANTHER" id="PTHR43877">
    <property type="entry name" value="AMINOALKYLPHOSPHONATE N-ACETYLTRANSFERASE-RELATED-RELATED"/>
    <property type="match status" value="1"/>
</dbReference>
<feature type="domain" description="N-acetyltransferase" evidence="5">
    <location>
        <begin position="2"/>
        <end position="143"/>
    </location>
</feature>
<proteinExistence type="inferred from homology"/>
<evidence type="ECO:0000259" key="5">
    <source>
        <dbReference type="PROSITE" id="PS51186"/>
    </source>
</evidence>
<comment type="caution">
    <text evidence="4">Lacks conserved residue(s) required for the propagation of feature annotation.</text>
</comment>
<feature type="binding site" evidence="4">
    <location>
        <begin position="224"/>
        <end position="230"/>
    </location>
    <ligand>
        <name>acetyl-CoA</name>
        <dbReference type="ChEBI" id="CHEBI:57288"/>
        <label>2</label>
    </ligand>
</feature>
<dbReference type="Pfam" id="PF00583">
    <property type="entry name" value="Acetyltransf_1"/>
    <property type="match status" value="1"/>
</dbReference>
<evidence type="ECO:0000313" key="6">
    <source>
        <dbReference type="EMBL" id="QIK71745.1"/>
    </source>
</evidence>
<dbReference type="InterPro" id="IPR050832">
    <property type="entry name" value="Bact_Acetyltransf"/>
</dbReference>
<dbReference type="RefSeq" id="WP_166232444.1">
    <property type="nucleotide sequence ID" value="NZ_CP049865.1"/>
</dbReference>
<dbReference type="AlphaFoldDB" id="A0A6G7Y4K0"/>
<evidence type="ECO:0000256" key="4">
    <source>
        <dbReference type="HAMAP-Rule" id="MF_01698"/>
    </source>
</evidence>
<feature type="binding site" evidence="4">
    <location>
        <begin position="217"/>
        <end position="219"/>
    </location>
    <ligand>
        <name>acetyl-CoA</name>
        <dbReference type="ChEBI" id="CHEBI:57288"/>
        <label>2</label>
    </ligand>
</feature>
<keyword evidence="2 4" id="KW-0677">Repeat</keyword>
<dbReference type="SUPFAM" id="SSF55729">
    <property type="entry name" value="Acyl-CoA N-acyltransferases (Nat)"/>
    <property type="match status" value="1"/>
</dbReference>
<dbReference type="InterPro" id="IPR016181">
    <property type="entry name" value="Acyl_CoA_acyltransferase"/>
</dbReference>
<sequence length="283" mass="30333">MEPTDSLEPQDRLAVIELAAAAEAADGTPPLNEEATLALMRDDALHWLARDGDAVVGYAQWQANNATGQLVVHPHHRRQRIGSSLLDGLRSRAKTRVWAFGTHAPARAFAAARGLAPVRGLTMMERVLADETAPAVPEGITLRGFTDADADAFLAVNAAAFVHHPEQGHFSAADLAARQAEDWWEPEGLILAVEGDEVLGFHWTKRHDATTGEVYVLGVDPRASGKGLGKVLLQAGLSRLADGGATRVILYVEADNEPALALYRRAGFEVVHTDTLYGPTTSS</sequence>
<accession>A0A6G7Y4K0</accession>
<dbReference type="GO" id="GO:0035447">
    <property type="term" value="F:mycothiol synthase activity"/>
    <property type="evidence" value="ECO:0007669"/>
    <property type="project" value="UniProtKB-UniRule"/>
</dbReference>
<dbReference type="CDD" id="cd04301">
    <property type="entry name" value="NAT_SF"/>
    <property type="match status" value="2"/>
</dbReference>
<dbReference type="InterPro" id="IPR000182">
    <property type="entry name" value="GNAT_dom"/>
</dbReference>
<protein>
    <recommendedName>
        <fullName evidence="4">Mycothiol acetyltransferase</fullName>
        <shortName evidence="4">MSH acetyltransferase</shortName>
        <ecNumber evidence="4">2.3.1.189</ecNumber>
    </recommendedName>
    <alternativeName>
        <fullName evidence="4">Mycothiol synthase</fullName>
    </alternativeName>
</protein>
<feature type="binding site" evidence="4">
    <location>
        <begin position="70"/>
        <end position="72"/>
    </location>
    <ligand>
        <name>acetyl-CoA</name>
        <dbReference type="ChEBI" id="CHEBI:57288"/>
        <label>1</label>
    </ligand>
</feature>
<feature type="binding site" evidence="4">
    <location>
        <position position="205"/>
    </location>
    <ligand>
        <name>1D-myo-inositol 2-(L-cysteinylamino)-2-deoxy-alpha-D-glucopyranoside</name>
        <dbReference type="ChEBI" id="CHEBI:58887"/>
    </ligand>
</feature>
<dbReference type="Proteomes" id="UP000501058">
    <property type="component" value="Chromosome"/>
</dbReference>
<dbReference type="PIRSF" id="PIRSF021524">
    <property type="entry name" value="MSH_acetyltransferase"/>
    <property type="match status" value="1"/>
</dbReference>
<comment type="subunit">
    <text evidence="4">Monomer.</text>
</comment>
<comment type="function">
    <text evidence="4">Catalyzes the transfer of acetyl from acetyl-CoA to desacetylmycothiol (Cys-GlcN-Ins) to form mycothiol.</text>
</comment>
<dbReference type="NCBIfam" id="TIGR03448">
    <property type="entry name" value="mycothiol_MshD"/>
    <property type="match status" value="1"/>
</dbReference>
<feature type="domain" description="N-acetyltransferase" evidence="5">
    <location>
        <begin position="140"/>
        <end position="283"/>
    </location>
</feature>
<keyword evidence="3 4" id="KW-0012">Acyltransferase</keyword>
<evidence type="ECO:0000256" key="1">
    <source>
        <dbReference type="ARBA" id="ARBA00022679"/>
    </source>
</evidence>
<dbReference type="InterPro" id="IPR017813">
    <property type="entry name" value="Mycothiol_AcTrfase"/>
</dbReference>
<dbReference type="Pfam" id="PF13508">
    <property type="entry name" value="Acetyltransf_7"/>
    <property type="match status" value="1"/>
</dbReference>
<keyword evidence="7" id="KW-1185">Reference proteome</keyword>
<dbReference type="PROSITE" id="PS51186">
    <property type="entry name" value="GNAT"/>
    <property type="match status" value="2"/>
</dbReference>
<feature type="binding site" evidence="4">
    <location>
        <position position="213"/>
    </location>
    <ligand>
        <name>1D-myo-inositol 2-(L-cysteinylamino)-2-deoxy-alpha-D-glucopyranoside</name>
        <dbReference type="ChEBI" id="CHEBI:58887"/>
    </ligand>
</feature>
<dbReference type="EC" id="2.3.1.189" evidence="4"/>
<dbReference type="GO" id="GO:0010125">
    <property type="term" value="P:mycothiol biosynthetic process"/>
    <property type="evidence" value="ECO:0007669"/>
    <property type="project" value="UniProtKB-UniRule"/>
</dbReference>
<keyword evidence="1 4" id="KW-0808">Transferase</keyword>
<evidence type="ECO:0000256" key="3">
    <source>
        <dbReference type="ARBA" id="ARBA00023315"/>
    </source>
</evidence>
<reference evidence="6 7" key="1">
    <citation type="submission" date="2020-03" db="EMBL/GenBank/DDBJ databases">
        <title>Propioniciclava sp. nov., isolated from Hydrophilus acuminatus.</title>
        <authorList>
            <person name="Hyun D.-W."/>
            <person name="Bae J.-W."/>
        </authorList>
    </citation>
    <scope>NUCLEOTIDE SEQUENCE [LARGE SCALE GENOMIC DNA]</scope>
    <source>
        <strain evidence="6 7">HDW11</strain>
    </source>
</reference>
<dbReference type="EMBL" id="CP049865">
    <property type="protein sequence ID" value="QIK71745.1"/>
    <property type="molecule type" value="Genomic_DNA"/>
</dbReference>
<dbReference type="HAMAP" id="MF_01698">
    <property type="entry name" value="MshD"/>
    <property type="match status" value="1"/>
</dbReference>
<evidence type="ECO:0000313" key="7">
    <source>
        <dbReference type="Proteomes" id="UP000501058"/>
    </source>
</evidence>
<feature type="binding site" evidence="4">
    <location>
        <position position="251"/>
    </location>
    <ligand>
        <name>1D-myo-inositol 2-(L-cysteinylamino)-2-deoxy-alpha-D-glucopyranoside</name>
        <dbReference type="ChEBI" id="CHEBI:58887"/>
    </ligand>
</feature>
<evidence type="ECO:0000256" key="2">
    <source>
        <dbReference type="ARBA" id="ARBA00022737"/>
    </source>
</evidence>
<dbReference type="KEGG" id="prv:G7070_04965"/>
<dbReference type="Gene3D" id="3.40.630.30">
    <property type="match status" value="1"/>
</dbReference>
<feature type="binding site" evidence="4">
    <location>
        <position position="33"/>
    </location>
    <ligand>
        <name>1D-myo-inositol 2-(L-cysteinylamino)-2-deoxy-alpha-D-glucopyranoside</name>
        <dbReference type="ChEBI" id="CHEBI:58887"/>
    </ligand>
</feature>
<comment type="similarity">
    <text evidence="4">Belongs to the acetyltransferase family. MshD subfamily.</text>
</comment>
<gene>
    <name evidence="4 6" type="primary">mshD</name>
    <name evidence="6" type="ORF">G7070_04965</name>
</gene>
<feature type="binding site" evidence="4">
    <location>
        <position position="166"/>
    </location>
    <ligand>
        <name>1D-myo-inositol 2-(L-cysteinylamino)-2-deoxy-alpha-D-glucopyranoside</name>
        <dbReference type="ChEBI" id="CHEBI:58887"/>
    </ligand>
</feature>